<dbReference type="EMBL" id="JAPDDS010000001">
    <property type="protein sequence ID" value="MCW1883468.1"/>
    <property type="molecule type" value="Genomic_DNA"/>
</dbReference>
<keyword evidence="8" id="KW-0902">Two-component regulatory system</keyword>
<evidence type="ECO:0000256" key="4">
    <source>
        <dbReference type="ARBA" id="ARBA00022679"/>
    </source>
</evidence>
<dbReference type="Gene3D" id="1.20.5.1930">
    <property type="match status" value="1"/>
</dbReference>
<feature type="domain" description="Histidine kinase/HSP90-like ATPase" evidence="10">
    <location>
        <begin position="253"/>
        <end position="345"/>
    </location>
</feature>
<evidence type="ECO:0000256" key="8">
    <source>
        <dbReference type="ARBA" id="ARBA00023012"/>
    </source>
</evidence>
<proteinExistence type="predicted"/>
<gene>
    <name evidence="12" type="ORF">OKA04_01925</name>
</gene>
<dbReference type="InterPro" id="IPR036890">
    <property type="entry name" value="HATPase_C_sf"/>
</dbReference>
<dbReference type="InterPro" id="IPR050482">
    <property type="entry name" value="Sensor_HK_TwoCompSys"/>
</dbReference>
<dbReference type="Pfam" id="PF02518">
    <property type="entry name" value="HATPase_c"/>
    <property type="match status" value="1"/>
</dbReference>
<evidence type="ECO:0000256" key="5">
    <source>
        <dbReference type="ARBA" id="ARBA00022741"/>
    </source>
</evidence>
<protein>
    <recommendedName>
        <fullName evidence="2">histidine kinase</fullName>
        <ecNumber evidence="2">2.7.13.3</ecNumber>
    </recommendedName>
</protein>
<dbReference type="PANTHER" id="PTHR24421:SF10">
    <property type="entry name" value="NITRATE_NITRITE SENSOR PROTEIN NARQ"/>
    <property type="match status" value="1"/>
</dbReference>
<dbReference type="EC" id="2.7.13.3" evidence="2"/>
<feature type="transmembrane region" description="Helical" evidence="9">
    <location>
        <begin position="41"/>
        <end position="68"/>
    </location>
</feature>
<feature type="transmembrane region" description="Helical" evidence="9">
    <location>
        <begin position="12"/>
        <end position="29"/>
    </location>
</feature>
<keyword evidence="4" id="KW-0808">Transferase</keyword>
<sequence>MSDPLNPSRDRRWFWACLAVGIFVGVTLADYWTGFELSFTVFYLSAVLIATWHYGWAFGLVLSIVSVVFSLIGDLASGARYSSALVPWWNMGIFLSFYLCTMVVVMKLRSIQQKLEVRVRERTADLQEEIETRKVLEQSLLEVSEREQQRIGHELHDSLCQHLTGTAFAAQVLSGSLSGQGNGLAKDADHLVAMIGDGIDLSRKLARGLAPVELDGDGLMTGLRELVRQTEERGVMCALETPVQLPGLEPAVTTQLFRICQEAVRNAVSHGDGVEISVRLEKTDGGGVGMEIRNECGKPDGKARPATDAGGGIGLHIMRYRASMIGAELEAGEKGGVYRVMVMVPPKAEIS</sequence>
<evidence type="ECO:0000313" key="12">
    <source>
        <dbReference type="EMBL" id="MCW1883468.1"/>
    </source>
</evidence>
<dbReference type="Proteomes" id="UP001207930">
    <property type="component" value="Unassembled WGS sequence"/>
</dbReference>
<dbReference type="Pfam" id="PF07730">
    <property type="entry name" value="HisKA_3"/>
    <property type="match status" value="1"/>
</dbReference>
<dbReference type="InterPro" id="IPR003594">
    <property type="entry name" value="HATPase_dom"/>
</dbReference>
<dbReference type="GO" id="GO:0016301">
    <property type="term" value="F:kinase activity"/>
    <property type="evidence" value="ECO:0007669"/>
    <property type="project" value="UniProtKB-KW"/>
</dbReference>
<keyword evidence="5" id="KW-0547">Nucleotide-binding</keyword>
<evidence type="ECO:0000259" key="11">
    <source>
        <dbReference type="Pfam" id="PF07730"/>
    </source>
</evidence>
<evidence type="ECO:0000256" key="6">
    <source>
        <dbReference type="ARBA" id="ARBA00022777"/>
    </source>
</evidence>
<comment type="catalytic activity">
    <reaction evidence="1">
        <text>ATP + protein L-histidine = ADP + protein N-phospho-L-histidine.</text>
        <dbReference type="EC" id="2.7.13.3"/>
    </reaction>
</comment>
<dbReference type="CDD" id="cd16917">
    <property type="entry name" value="HATPase_UhpB-NarQ-NarX-like"/>
    <property type="match status" value="1"/>
</dbReference>
<dbReference type="PANTHER" id="PTHR24421">
    <property type="entry name" value="NITRATE/NITRITE SENSOR PROTEIN NARX-RELATED"/>
    <property type="match status" value="1"/>
</dbReference>
<dbReference type="SUPFAM" id="SSF55874">
    <property type="entry name" value="ATPase domain of HSP90 chaperone/DNA topoisomerase II/histidine kinase"/>
    <property type="match status" value="1"/>
</dbReference>
<accession>A0ABT3FIS8</accession>
<keyword evidence="9" id="KW-0812">Transmembrane</keyword>
<evidence type="ECO:0000256" key="9">
    <source>
        <dbReference type="SAM" id="Phobius"/>
    </source>
</evidence>
<evidence type="ECO:0000256" key="7">
    <source>
        <dbReference type="ARBA" id="ARBA00022840"/>
    </source>
</evidence>
<name>A0ABT3FIS8_9BACT</name>
<organism evidence="12 13">
    <name type="scientific">Luteolibacter flavescens</name>
    <dbReference type="NCBI Taxonomy" id="1859460"/>
    <lineage>
        <taxon>Bacteria</taxon>
        <taxon>Pseudomonadati</taxon>
        <taxon>Verrucomicrobiota</taxon>
        <taxon>Verrucomicrobiia</taxon>
        <taxon>Verrucomicrobiales</taxon>
        <taxon>Verrucomicrobiaceae</taxon>
        <taxon>Luteolibacter</taxon>
    </lineage>
</organism>
<dbReference type="RefSeq" id="WP_264499428.1">
    <property type="nucleotide sequence ID" value="NZ_JAPDDS010000001.1"/>
</dbReference>
<feature type="transmembrane region" description="Helical" evidence="9">
    <location>
        <begin position="88"/>
        <end position="108"/>
    </location>
</feature>
<evidence type="ECO:0000313" key="13">
    <source>
        <dbReference type="Proteomes" id="UP001207930"/>
    </source>
</evidence>
<evidence type="ECO:0000256" key="1">
    <source>
        <dbReference type="ARBA" id="ARBA00000085"/>
    </source>
</evidence>
<evidence type="ECO:0000259" key="10">
    <source>
        <dbReference type="Pfam" id="PF02518"/>
    </source>
</evidence>
<keyword evidence="13" id="KW-1185">Reference proteome</keyword>
<keyword evidence="3" id="KW-0597">Phosphoprotein</keyword>
<evidence type="ECO:0000256" key="3">
    <source>
        <dbReference type="ARBA" id="ARBA00022553"/>
    </source>
</evidence>
<keyword evidence="9" id="KW-0472">Membrane</keyword>
<feature type="domain" description="Signal transduction histidine kinase subgroup 3 dimerisation and phosphoacceptor" evidence="11">
    <location>
        <begin position="147"/>
        <end position="214"/>
    </location>
</feature>
<dbReference type="InterPro" id="IPR011712">
    <property type="entry name" value="Sig_transdc_His_kin_sub3_dim/P"/>
</dbReference>
<dbReference type="Gene3D" id="3.30.565.10">
    <property type="entry name" value="Histidine kinase-like ATPase, C-terminal domain"/>
    <property type="match status" value="1"/>
</dbReference>
<keyword evidence="7" id="KW-0067">ATP-binding</keyword>
<evidence type="ECO:0000256" key="2">
    <source>
        <dbReference type="ARBA" id="ARBA00012438"/>
    </source>
</evidence>
<comment type="caution">
    <text evidence="12">The sequence shown here is derived from an EMBL/GenBank/DDBJ whole genome shotgun (WGS) entry which is preliminary data.</text>
</comment>
<keyword evidence="6 12" id="KW-0418">Kinase</keyword>
<reference evidence="12 13" key="1">
    <citation type="submission" date="2022-10" db="EMBL/GenBank/DDBJ databases">
        <title>Luteolibacter flavescens strain MCCC 1K03193, whole genome shotgun sequencing project.</title>
        <authorList>
            <person name="Zhao G."/>
            <person name="Shen L."/>
        </authorList>
    </citation>
    <scope>NUCLEOTIDE SEQUENCE [LARGE SCALE GENOMIC DNA]</scope>
    <source>
        <strain evidence="12 13">MCCC 1K03193</strain>
    </source>
</reference>
<keyword evidence="9" id="KW-1133">Transmembrane helix</keyword>